<reference evidence="6 7" key="1">
    <citation type="journal article" date="2011" name="J. Bacteriol.">
        <title>Complete genome sequence of the cellulose-degrading bacterium Cellulosilyticum lentocellum.</title>
        <authorList>
            <consortium name="US DOE Joint Genome Institute"/>
            <person name="Miller D.A."/>
            <person name="Suen G."/>
            <person name="Bruce D."/>
            <person name="Copeland A."/>
            <person name="Cheng J.F."/>
            <person name="Detter C."/>
            <person name="Goodwin L.A."/>
            <person name="Han C.S."/>
            <person name="Hauser L.J."/>
            <person name="Land M.L."/>
            <person name="Lapidus A."/>
            <person name="Lucas S."/>
            <person name="Meincke L."/>
            <person name="Pitluck S."/>
            <person name="Tapia R."/>
            <person name="Teshima H."/>
            <person name="Woyke T."/>
            <person name="Fox B.G."/>
            <person name="Angert E.R."/>
            <person name="Currie C.R."/>
        </authorList>
    </citation>
    <scope>NUCLEOTIDE SEQUENCE [LARGE SCALE GENOMIC DNA]</scope>
    <source>
        <strain evidence="7">ATCC 49066 / DSM 5427 / NCIMB 11756 / RHM5</strain>
    </source>
</reference>
<dbReference type="GO" id="GO:0005524">
    <property type="term" value="F:ATP binding"/>
    <property type="evidence" value="ECO:0007669"/>
    <property type="project" value="UniProtKB-KW"/>
</dbReference>
<dbReference type="Proteomes" id="UP000008467">
    <property type="component" value="Chromosome"/>
</dbReference>
<dbReference type="SMART" id="SM00382">
    <property type="entry name" value="AAA"/>
    <property type="match status" value="1"/>
</dbReference>
<keyword evidence="2" id="KW-0813">Transport</keyword>
<dbReference type="GO" id="GO:0016887">
    <property type="term" value="F:ATP hydrolysis activity"/>
    <property type="evidence" value="ECO:0007669"/>
    <property type="project" value="InterPro"/>
</dbReference>
<dbReference type="EMBL" id="CP002582">
    <property type="protein sequence ID" value="ADZ84340.1"/>
    <property type="molecule type" value="Genomic_DNA"/>
</dbReference>
<evidence type="ECO:0000256" key="1">
    <source>
        <dbReference type="ARBA" id="ARBA00005417"/>
    </source>
</evidence>
<dbReference type="Pfam" id="PF00005">
    <property type="entry name" value="ABC_tran"/>
    <property type="match status" value="1"/>
</dbReference>
<dbReference type="InterPro" id="IPR003439">
    <property type="entry name" value="ABC_transporter-like_ATP-bd"/>
</dbReference>
<evidence type="ECO:0000259" key="5">
    <source>
        <dbReference type="PROSITE" id="PS50893"/>
    </source>
</evidence>
<dbReference type="HOGENOM" id="CLU_000604_1_2_9"/>
<accession>F2JIH4</accession>
<organism evidence="6 7">
    <name type="scientific">Cellulosilyticum lentocellum (strain ATCC 49066 / DSM 5427 / NCIMB 11756 / RHM5)</name>
    <name type="common">Clostridium lentocellum</name>
    <dbReference type="NCBI Taxonomy" id="642492"/>
    <lineage>
        <taxon>Bacteria</taxon>
        <taxon>Bacillati</taxon>
        <taxon>Bacillota</taxon>
        <taxon>Clostridia</taxon>
        <taxon>Lachnospirales</taxon>
        <taxon>Cellulosilyticaceae</taxon>
        <taxon>Cellulosilyticum</taxon>
    </lineage>
</organism>
<dbReference type="SUPFAM" id="SSF52540">
    <property type="entry name" value="P-loop containing nucleoside triphosphate hydrolases"/>
    <property type="match status" value="1"/>
</dbReference>
<keyword evidence="7" id="KW-1185">Reference proteome</keyword>
<dbReference type="STRING" id="642492.Clole_2639"/>
<gene>
    <name evidence="6" type="ordered locus">Clole_2639</name>
</gene>
<dbReference type="PANTHER" id="PTHR43335:SF8">
    <property type="entry name" value="ABC TRANSPORTER, ATP-BINDING PROTEIN"/>
    <property type="match status" value="1"/>
</dbReference>
<proteinExistence type="inferred from homology"/>
<evidence type="ECO:0000313" key="7">
    <source>
        <dbReference type="Proteomes" id="UP000008467"/>
    </source>
</evidence>
<feature type="domain" description="ABC transporter" evidence="5">
    <location>
        <begin position="4"/>
        <end position="232"/>
    </location>
</feature>
<keyword evidence="3" id="KW-0547">Nucleotide-binding</keyword>
<dbReference type="PROSITE" id="PS50893">
    <property type="entry name" value="ABC_TRANSPORTER_2"/>
    <property type="match status" value="1"/>
</dbReference>
<dbReference type="PANTHER" id="PTHR43335">
    <property type="entry name" value="ABC TRANSPORTER, ATP-BINDING PROTEIN"/>
    <property type="match status" value="1"/>
</dbReference>
<dbReference type="Gene3D" id="3.40.50.300">
    <property type="entry name" value="P-loop containing nucleotide triphosphate hydrolases"/>
    <property type="match status" value="1"/>
</dbReference>
<dbReference type="RefSeq" id="WP_013657633.1">
    <property type="nucleotide sequence ID" value="NC_015275.1"/>
</dbReference>
<dbReference type="KEGG" id="cle:Clole_2639"/>
<dbReference type="InterPro" id="IPR027417">
    <property type="entry name" value="P-loop_NTPase"/>
</dbReference>
<dbReference type="eggNOG" id="COG1131">
    <property type="taxonomic scope" value="Bacteria"/>
</dbReference>
<sequence length="238" mass="26641">MEIITTNDLCKRIGDKQIIDHVSIHVKQGEIYGFLGPNGAGKTTLMRMLLHLVKADSGSIQLFGEEISEMQPRLLRRIGNMIEYPIFYNHLTVKENLELQCSYMEIEAEESVANALKLVRLQGMANEKVSQFSAGMRQRLGIARALVHRPELLILDEPVNGLDPIGIKDIRELLKFLCREQGITILISSHILSEIELIADTIGCIKGGQLLEEVALADIKANEQTSLEEHFLNVLSRG</sequence>
<dbReference type="EC" id="3.6.3.25" evidence="6"/>
<dbReference type="PROSITE" id="PS00211">
    <property type="entry name" value="ABC_TRANSPORTER_1"/>
    <property type="match status" value="1"/>
</dbReference>
<dbReference type="InterPro" id="IPR003593">
    <property type="entry name" value="AAA+_ATPase"/>
</dbReference>
<keyword evidence="4" id="KW-0067">ATP-binding</keyword>
<name>F2JIH4_CELLD</name>
<dbReference type="InterPro" id="IPR017871">
    <property type="entry name" value="ABC_transporter-like_CS"/>
</dbReference>
<keyword evidence="6" id="KW-0378">Hydrolase</keyword>
<evidence type="ECO:0000256" key="3">
    <source>
        <dbReference type="ARBA" id="ARBA00022741"/>
    </source>
</evidence>
<evidence type="ECO:0000313" key="6">
    <source>
        <dbReference type="EMBL" id="ADZ84340.1"/>
    </source>
</evidence>
<protein>
    <submittedName>
        <fullName evidence="6">Sulfate-transporting ATPase</fullName>
        <ecNumber evidence="6">3.6.3.25</ecNumber>
    </submittedName>
</protein>
<dbReference type="AlphaFoldDB" id="F2JIH4"/>
<evidence type="ECO:0000256" key="4">
    <source>
        <dbReference type="ARBA" id="ARBA00022840"/>
    </source>
</evidence>
<evidence type="ECO:0000256" key="2">
    <source>
        <dbReference type="ARBA" id="ARBA00022448"/>
    </source>
</evidence>
<comment type="similarity">
    <text evidence="1">Belongs to the ABC transporter superfamily.</text>
</comment>